<proteinExistence type="predicted"/>
<evidence type="ECO:0000256" key="9">
    <source>
        <dbReference type="PIRSR" id="PIRSR000294-2"/>
    </source>
</evidence>
<feature type="binding site" description="covalent" evidence="8">
    <location>
        <position position="237"/>
    </location>
    <ligand>
        <name>heme c</name>
        <dbReference type="ChEBI" id="CHEBI:61717"/>
        <label>2</label>
    </ligand>
</feature>
<dbReference type="InterPro" id="IPR026259">
    <property type="entry name" value="MauG/Cytc_peroxidase"/>
</dbReference>
<comment type="cofactor">
    <cofactor evidence="8">
        <name>heme</name>
        <dbReference type="ChEBI" id="CHEBI:30413"/>
    </cofactor>
    <text evidence="8">Binds 2 heme groups.</text>
</comment>
<feature type="domain" description="Cytochrome c" evidence="10">
    <location>
        <begin position="219"/>
        <end position="376"/>
    </location>
</feature>
<dbReference type="Pfam" id="PF03150">
    <property type="entry name" value="CCP_MauG"/>
    <property type="match status" value="1"/>
</dbReference>
<dbReference type="SUPFAM" id="SSF46626">
    <property type="entry name" value="Cytochrome c"/>
    <property type="match status" value="2"/>
</dbReference>
<keyword evidence="6" id="KW-0560">Oxidoreductase</keyword>
<reference evidence="11" key="1">
    <citation type="submission" date="2019-03" db="EMBL/GenBank/DDBJ databases">
        <title>Lake Tanganyika Metagenome-Assembled Genomes (MAGs).</title>
        <authorList>
            <person name="Tran P."/>
        </authorList>
    </citation>
    <scope>NUCLEOTIDE SEQUENCE</scope>
    <source>
        <strain evidence="11">K_DeepCast_65m_m2_066</strain>
    </source>
</reference>
<evidence type="ECO:0000256" key="7">
    <source>
        <dbReference type="ARBA" id="ARBA00023004"/>
    </source>
</evidence>
<dbReference type="AlphaFoldDB" id="A0A938B212"/>
<evidence type="ECO:0000256" key="4">
    <source>
        <dbReference type="ARBA" id="ARBA00022729"/>
    </source>
</evidence>
<evidence type="ECO:0000256" key="3">
    <source>
        <dbReference type="ARBA" id="ARBA00022723"/>
    </source>
</evidence>
<dbReference type="GO" id="GO:0009055">
    <property type="term" value="F:electron transfer activity"/>
    <property type="evidence" value="ECO:0007669"/>
    <property type="project" value="InterPro"/>
</dbReference>
<keyword evidence="7 9" id="KW-0408">Iron</keyword>
<feature type="binding site" description="covalent" evidence="8">
    <location>
        <position position="81"/>
    </location>
    <ligand>
        <name>heme c</name>
        <dbReference type="ChEBI" id="CHEBI:61717"/>
        <label>1</label>
    </ligand>
</feature>
<dbReference type="InterPro" id="IPR009056">
    <property type="entry name" value="Cyt_c-like_dom"/>
</dbReference>
<evidence type="ECO:0000256" key="1">
    <source>
        <dbReference type="ARBA" id="ARBA00004418"/>
    </source>
</evidence>
<protein>
    <recommendedName>
        <fullName evidence="10">Cytochrome c domain-containing protein</fullName>
    </recommendedName>
</protein>
<dbReference type="EMBL" id="VGLS01000157">
    <property type="protein sequence ID" value="MBM3223529.1"/>
    <property type="molecule type" value="Genomic_DNA"/>
</dbReference>
<dbReference type="InterPro" id="IPR036909">
    <property type="entry name" value="Cyt_c-like_dom_sf"/>
</dbReference>
<dbReference type="GO" id="GO:0020037">
    <property type="term" value="F:heme binding"/>
    <property type="evidence" value="ECO:0007669"/>
    <property type="project" value="InterPro"/>
</dbReference>
<evidence type="ECO:0000313" key="12">
    <source>
        <dbReference type="Proteomes" id="UP000712673"/>
    </source>
</evidence>
<organism evidence="11 12">
    <name type="scientific">Tectimicrobiota bacterium</name>
    <dbReference type="NCBI Taxonomy" id="2528274"/>
    <lineage>
        <taxon>Bacteria</taxon>
        <taxon>Pseudomonadati</taxon>
        <taxon>Nitrospinota/Tectimicrobiota group</taxon>
        <taxon>Candidatus Tectimicrobiota</taxon>
    </lineage>
</organism>
<feature type="binding site" description="covalent" evidence="8">
    <location>
        <position position="234"/>
    </location>
    <ligand>
        <name>heme c</name>
        <dbReference type="ChEBI" id="CHEBI:61717"/>
        <label>2</label>
    </ligand>
</feature>
<sequence>MIWLLGILLLWCPQLIPQALAQVMFSDTEVRTILRHGPWPPAMPPDPSNRVSGHAAAIAFGRQLFFDTRLSRDHQHSCATCHQPVHAFTDGQQQSAAIARVDRNALPLLNLRLQRWFGWDGKSDSLWAQSIHPILDARELGASADLIATRLRTDTRLAVTYTQVFGTSSATDTPETILVNLAKALAAFQETLRTGRTPFDDFRDALAQGDAAAMARYPQAAQRGLQIFVGKGQCSVCHFGPNFTNGEFHDIGIPFFVTPTRVDQGRYGGIALVQASPYNLLGPFSDDPARTTASPTRYIQQLHRHWGEFRVPSLRQVAQTSPYMHNGSLPSLADVVRHYAELNEERPHTEGERLLQPLHLTPDERTDLVQFLRTLCGPILSYDGARDPAE</sequence>
<dbReference type="GO" id="GO:0042597">
    <property type="term" value="C:periplasmic space"/>
    <property type="evidence" value="ECO:0007669"/>
    <property type="project" value="UniProtKB-SubCell"/>
</dbReference>
<comment type="caution">
    <text evidence="11">The sequence shown here is derived from an EMBL/GenBank/DDBJ whole genome shotgun (WGS) entry which is preliminary data.</text>
</comment>
<feature type="binding site" description="axial binding residue" evidence="9">
    <location>
        <position position="238"/>
    </location>
    <ligand>
        <name>heme c</name>
        <dbReference type="ChEBI" id="CHEBI:61717"/>
        <label>2</label>
    </ligand>
    <ligandPart>
        <name>Fe</name>
        <dbReference type="ChEBI" id="CHEBI:18248"/>
    </ligandPart>
</feature>
<dbReference type="PIRSF" id="PIRSF000294">
    <property type="entry name" value="Cytochrome-c_peroxidase"/>
    <property type="match status" value="1"/>
</dbReference>
<evidence type="ECO:0000256" key="6">
    <source>
        <dbReference type="ARBA" id="ARBA00023002"/>
    </source>
</evidence>
<keyword evidence="5" id="KW-0574">Periplasm</keyword>
<dbReference type="GO" id="GO:0004130">
    <property type="term" value="F:cytochrome-c peroxidase activity"/>
    <property type="evidence" value="ECO:0007669"/>
    <property type="project" value="TreeGrafter"/>
</dbReference>
<keyword evidence="2 8" id="KW-0349">Heme</keyword>
<accession>A0A938B212</accession>
<dbReference type="Gene3D" id="1.10.760.10">
    <property type="entry name" value="Cytochrome c-like domain"/>
    <property type="match status" value="2"/>
</dbReference>
<keyword evidence="4" id="KW-0732">Signal</keyword>
<feature type="binding site" description="covalent" evidence="8">
    <location>
        <position position="78"/>
    </location>
    <ligand>
        <name>heme c</name>
        <dbReference type="ChEBI" id="CHEBI:61717"/>
        <label>1</label>
    </ligand>
</feature>
<keyword evidence="3 9" id="KW-0479">Metal-binding</keyword>
<dbReference type="GO" id="GO:0046872">
    <property type="term" value="F:metal ion binding"/>
    <property type="evidence" value="ECO:0007669"/>
    <property type="project" value="UniProtKB-KW"/>
</dbReference>
<comment type="subcellular location">
    <subcellularLocation>
        <location evidence="1">Periplasm</location>
    </subcellularLocation>
</comment>
<evidence type="ECO:0000256" key="8">
    <source>
        <dbReference type="PIRSR" id="PIRSR000294-1"/>
    </source>
</evidence>
<dbReference type="Proteomes" id="UP000712673">
    <property type="component" value="Unassembled WGS sequence"/>
</dbReference>
<dbReference type="InterPro" id="IPR051395">
    <property type="entry name" value="Cytochrome_c_Peroxidase/MauG"/>
</dbReference>
<evidence type="ECO:0000313" key="11">
    <source>
        <dbReference type="EMBL" id="MBM3223529.1"/>
    </source>
</evidence>
<dbReference type="InterPro" id="IPR004852">
    <property type="entry name" value="Di-haem_cyt_c_peroxidsae"/>
</dbReference>
<feature type="binding site" description="axial binding residue" evidence="9">
    <location>
        <position position="82"/>
    </location>
    <ligand>
        <name>heme c</name>
        <dbReference type="ChEBI" id="CHEBI:61717"/>
        <label>1</label>
    </ligand>
    <ligandPart>
        <name>Fe</name>
        <dbReference type="ChEBI" id="CHEBI:18248"/>
    </ligandPart>
</feature>
<dbReference type="PANTHER" id="PTHR30600">
    <property type="entry name" value="CYTOCHROME C PEROXIDASE-RELATED"/>
    <property type="match status" value="1"/>
</dbReference>
<name>A0A938B212_UNCTE</name>
<evidence type="ECO:0000256" key="2">
    <source>
        <dbReference type="ARBA" id="ARBA00022617"/>
    </source>
</evidence>
<evidence type="ECO:0000256" key="5">
    <source>
        <dbReference type="ARBA" id="ARBA00022764"/>
    </source>
</evidence>
<gene>
    <name evidence="11" type="ORF">FJZ47_06990</name>
</gene>
<dbReference type="PROSITE" id="PS51007">
    <property type="entry name" value="CYTC"/>
    <property type="match status" value="1"/>
</dbReference>
<evidence type="ECO:0000259" key="10">
    <source>
        <dbReference type="PROSITE" id="PS51007"/>
    </source>
</evidence>
<comment type="PTM">
    <text evidence="8">Binds 2 heme groups per subunit.</text>
</comment>